<feature type="region of interest" description="Disordered" evidence="1">
    <location>
        <begin position="58"/>
        <end position="84"/>
    </location>
</feature>
<dbReference type="Proteomes" id="UP001165082">
    <property type="component" value="Unassembled WGS sequence"/>
</dbReference>
<reference evidence="2" key="1">
    <citation type="submission" date="2022-07" db="EMBL/GenBank/DDBJ databases">
        <title>Genome analysis of Parmales, a sister group of diatoms, reveals the evolutionary specialization of diatoms from phago-mixotrophs to photoautotrophs.</title>
        <authorList>
            <person name="Ban H."/>
            <person name="Sato S."/>
            <person name="Yoshikawa S."/>
            <person name="Kazumasa Y."/>
            <person name="Nakamura Y."/>
            <person name="Ichinomiya M."/>
            <person name="Saitoh K."/>
            <person name="Sato N."/>
            <person name="Blanc-Mathieu R."/>
            <person name="Endo H."/>
            <person name="Kuwata A."/>
            <person name="Ogata H."/>
        </authorList>
    </citation>
    <scope>NUCLEOTIDE SEQUENCE</scope>
</reference>
<dbReference type="EMBL" id="BRXZ01006514">
    <property type="protein sequence ID" value="GMH61826.1"/>
    <property type="molecule type" value="Genomic_DNA"/>
</dbReference>
<accession>A0A9W7A1K3</accession>
<dbReference type="AlphaFoldDB" id="A0A9W7A1K3"/>
<feature type="non-terminal residue" evidence="2">
    <location>
        <position position="1"/>
    </location>
</feature>
<organism evidence="2 3">
    <name type="scientific">Triparma retinervis</name>
    <dbReference type="NCBI Taxonomy" id="2557542"/>
    <lineage>
        <taxon>Eukaryota</taxon>
        <taxon>Sar</taxon>
        <taxon>Stramenopiles</taxon>
        <taxon>Ochrophyta</taxon>
        <taxon>Bolidophyceae</taxon>
        <taxon>Parmales</taxon>
        <taxon>Triparmaceae</taxon>
        <taxon>Triparma</taxon>
    </lineage>
</organism>
<sequence>PQELKEVRTCPFHKPFWGIYGKPSKILEQSVDVARGVAKAKAAKRLSKAKMARQASTIAAVKGQPQNHKEQQGPELVPMGREGD</sequence>
<comment type="caution">
    <text evidence="2">The sequence shown here is derived from an EMBL/GenBank/DDBJ whole genome shotgun (WGS) entry which is preliminary data.</text>
</comment>
<proteinExistence type="predicted"/>
<gene>
    <name evidence="2" type="ORF">TrRE_jg5973</name>
</gene>
<evidence type="ECO:0000313" key="2">
    <source>
        <dbReference type="EMBL" id="GMH61826.1"/>
    </source>
</evidence>
<keyword evidence="3" id="KW-1185">Reference proteome</keyword>
<evidence type="ECO:0000313" key="3">
    <source>
        <dbReference type="Proteomes" id="UP001165082"/>
    </source>
</evidence>
<protein>
    <submittedName>
        <fullName evidence="2">Uncharacterized protein</fullName>
    </submittedName>
</protein>
<name>A0A9W7A1K3_9STRA</name>
<evidence type="ECO:0000256" key="1">
    <source>
        <dbReference type="SAM" id="MobiDB-lite"/>
    </source>
</evidence>